<keyword evidence="1" id="KW-0678">Repressor</keyword>
<dbReference type="Gene3D" id="1.10.357.10">
    <property type="entry name" value="Tetracycline Repressor, domain 2"/>
    <property type="match status" value="1"/>
</dbReference>
<feature type="DNA-binding region" description="H-T-H motif" evidence="5">
    <location>
        <begin position="45"/>
        <end position="64"/>
    </location>
</feature>
<dbReference type="PROSITE" id="PS01081">
    <property type="entry name" value="HTH_TETR_1"/>
    <property type="match status" value="1"/>
</dbReference>
<comment type="caution">
    <text evidence="7">The sequence shown here is derived from an EMBL/GenBank/DDBJ whole genome shotgun (WGS) entry which is preliminary data.</text>
</comment>
<dbReference type="PRINTS" id="PR00455">
    <property type="entry name" value="HTHTETR"/>
</dbReference>
<keyword evidence="4" id="KW-0804">Transcription</keyword>
<gene>
    <name evidence="7" type="ORF">DZC30_01715</name>
</gene>
<accession>A0A373FSL9</accession>
<proteinExistence type="predicted"/>
<evidence type="ECO:0000313" key="7">
    <source>
        <dbReference type="EMBL" id="RGE47128.1"/>
    </source>
</evidence>
<dbReference type="InterPro" id="IPR023772">
    <property type="entry name" value="DNA-bd_HTH_TetR-type_CS"/>
</dbReference>
<dbReference type="GO" id="GO:0003700">
    <property type="term" value="F:DNA-binding transcription factor activity"/>
    <property type="evidence" value="ECO:0007669"/>
    <property type="project" value="TreeGrafter"/>
</dbReference>
<evidence type="ECO:0000256" key="5">
    <source>
        <dbReference type="PROSITE-ProRule" id="PRU00335"/>
    </source>
</evidence>
<dbReference type="SUPFAM" id="SSF46689">
    <property type="entry name" value="Homeodomain-like"/>
    <property type="match status" value="1"/>
</dbReference>
<dbReference type="GO" id="GO:0000976">
    <property type="term" value="F:transcription cis-regulatory region binding"/>
    <property type="evidence" value="ECO:0007669"/>
    <property type="project" value="TreeGrafter"/>
</dbReference>
<dbReference type="InterPro" id="IPR050109">
    <property type="entry name" value="HTH-type_TetR-like_transc_reg"/>
</dbReference>
<name>A0A373FSL9_COMTE</name>
<evidence type="ECO:0000256" key="1">
    <source>
        <dbReference type="ARBA" id="ARBA00022491"/>
    </source>
</evidence>
<reference evidence="7 8" key="1">
    <citation type="submission" date="2018-08" db="EMBL/GenBank/DDBJ databases">
        <title>Comamonas testosteroni strain SWCO2.</title>
        <authorList>
            <person name="Jiang N."/>
            <person name="Zhang X.Z."/>
        </authorList>
    </citation>
    <scope>NUCLEOTIDE SEQUENCE [LARGE SCALE GENOMIC DNA]</scope>
    <source>
        <strain evidence="7 8">SWCO2</strain>
    </source>
</reference>
<dbReference type="InterPro" id="IPR009057">
    <property type="entry name" value="Homeodomain-like_sf"/>
</dbReference>
<evidence type="ECO:0000256" key="2">
    <source>
        <dbReference type="ARBA" id="ARBA00023015"/>
    </source>
</evidence>
<dbReference type="AlphaFoldDB" id="A0A373FSL9"/>
<keyword evidence="3 5" id="KW-0238">DNA-binding</keyword>
<dbReference type="EMBL" id="QURR01000001">
    <property type="protein sequence ID" value="RGE47128.1"/>
    <property type="molecule type" value="Genomic_DNA"/>
</dbReference>
<dbReference type="InterPro" id="IPR041347">
    <property type="entry name" value="MftR_C"/>
</dbReference>
<evidence type="ECO:0000256" key="3">
    <source>
        <dbReference type="ARBA" id="ARBA00023125"/>
    </source>
</evidence>
<dbReference type="PANTHER" id="PTHR30055:SF238">
    <property type="entry name" value="MYCOFACTOCIN BIOSYNTHESIS TRANSCRIPTIONAL REGULATOR MFTR-RELATED"/>
    <property type="match status" value="1"/>
</dbReference>
<dbReference type="PROSITE" id="PS50977">
    <property type="entry name" value="HTH_TETR_2"/>
    <property type="match status" value="1"/>
</dbReference>
<dbReference type="Proteomes" id="UP000261948">
    <property type="component" value="Unassembled WGS sequence"/>
</dbReference>
<dbReference type="PANTHER" id="PTHR30055">
    <property type="entry name" value="HTH-TYPE TRANSCRIPTIONAL REGULATOR RUTR"/>
    <property type="match status" value="1"/>
</dbReference>
<sequence length="209" mass="23312">MSVARDEGLAPATIGLREQKKRDTQQLLVATGMRLFLEQGYTETTLDQIAAEAGVSRRTFFSYFPSKDAILVAASDAGWDEILGDIAKISPQDSSPLQAVCECLLARLAKRSNDDLVAMRRLMLLSATLRSRGQTVFLEREYAIAQLLAQIWPEPERQWENRLAAMAAVGAFRLAVDIWRDGPEEQSLQALTEQSFAQLSQLLRITPEK</sequence>
<keyword evidence="2" id="KW-0805">Transcription regulation</keyword>
<feature type="domain" description="HTH tetR-type" evidence="6">
    <location>
        <begin position="22"/>
        <end position="82"/>
    </location>
</feature>
<evidence type="ECO:0000259" key="6">
    <source>
        <dbReference type="PROSITE" id="PS50977"/>
    </source>
</evidence>
<evidence type="ECO:0000313" key="8">
    <source>
        <dbReference type="Proteomes" id="UP000261948"/>
    </source>
</evidence>
<keyword evidence="8" id="KW-1185">Reference proteome</keyword>
<dbReference type="Pfam" id="PF17754">
    <property type="entry name" value="TetR_C_14"/>
    <property type="match status" value="1"/>
</dbReference>
<protein>
    <submittedName>
        <fullName evidence="7">TetR family transcriptional regulator</fullName>
    </submittedName>
</protein>
<dbReference type="InterPro" id="IPR001647">
    <property type="entry name" value="HTH_TetR"/>
</dbReference>
<dbReference type="Pfam" id="PF00440">
    <property type="entry name" value="TetR_N"/>
    <property type="match status" value="1"/>
</dbReference>
<organism evidence="7 8">
    <name type="scientific">Comamonas testosteroni</name>
    <name type="common">Pseudomonas testosteroni</name>
    <dbReference type="NCBI Taxonomy" id="285"/>
    <lineage>
        <taxon>Bacteria</taxon>
        <taxon>Pseudomonadati</taxon>
        <taxon>Pseudomonadota</taxon>
        <taxon>Betaproteobacteria</taxon>
        <taxon>Burkholderiales</taxon>
        <taxon>Comamonadaceae</taxon>
        <taxon>Comamonas</taxon>
    </lineage>
</organism>
<dbReference type="OrthoDB" id="9809772at2"/>
<evidence type="ECO:0000256" key="4">
    <source>
        <dbReference type="ARBA" id="ARBA00023163"/>
    </source>
</evidence>